<keyword evidence="9" id="KW-0238">DNA-binding</keyword>
<dbReference type="EMBL" id="HBKN01040683">
    <property type="protein sequence ID" value="CAE2328689.1"/>
    <property type="molecule type" value="Transcribed_RNA"/>
</dbReference>
<dbReference type="InterPro" id="IPR009071">
    <property type="entry name" value="HMG_box_dom"/>
</dbReference>
<dbReference type="PRINTS" id="PR00887">
    <property type="entry name" value="SSRCOGNITION"/>
</dbReference>
<evidence type="ECO:0000256" key="10">
    <source>
        <dbReference type="RuleBase" id="RU364013"/>
    </source>
</evidence>
<evidence type="ECO:0000256" key="2">
    <source>
        <dbReference type="ARBA" id="ARBA00022454"/>
    </source>
</evidence>
<dbReference type="Gene3D" id="2.30.29.150">
    <property type="match status" value="1"/>
</dbReference>
<proteinExistence type="inferred from homology"/>
<dbReference type="InterPro" id="IPR050454">
    <property type="entry name" value="RTT106/SSRP1_HistChap/FACT"/>
</dbReference>
<feature type="domain" description="HMG box" evidence="12">
    <location>
        <begin position="669"/>
        <end position="737"/>
    </location>
</feature>
<accession>A0A7S4PAG4</accession>
<feature type="compositionally biased region" description="Basic and acidic residues" evidence="11">
    <location>
        <begin position="538"/>
        <end position="566"/>
    </location>
</feature>
<dbReference type="InterPro" id="IPR011993">
    <property type="entry name" value="PH-like_dom_sf"/>
</dbReference>
<keyword evidence="4 10" id="KW-0227">DNA damage</keyword>
<gene>
    <name evidence="13" type="ORF">GTHE00462_LOCUS31828</name>
</gene>
<feature type="region of interest" description="Disordered" evidence="11">
    <location>
        <begin position="713"/>
        <end position="761"/>
    </location>
</feature>
<dbReference type="SUPFAM" id="SSF50729">
    <property type="entry name" value="PH domain-like"/>
    <property type="match status" value="1"/>
</dbReference>
<feature type="compositionally biased region" description="Basic and acidic residues" evidence="11">
    <location>
        <begin position="626"/>
        <end position="638"/>
    </location>
</feature>
<feature type="region of interest" description="Disordered" evidence="11">
    <location>
        <begin position="455"/>
        <end position="574"/>
    </location>
</feature>
<feature type="DNA-binding region" description="HMG box" evidence="9">
    <location>
        <begin position="567"/>
        <end position="635"/>
    </location>
</feature>
<evidence type="ECO:0000256" key="8">
    <source>
        <dbReference type="ARBA" id="ARBA00023242"/>
    </source>
</evidence>
<evidence type="ECO:0000256" key="6">
    <source>
        <dbReference type="ARBA" id="ARBA00023163"/>
    </source>
</evidence>
<dbReference type="InterPro" id="IPR036910">
    <property type="entry name" value="HMG_box_dom_sf"/>
</dbReference>
<feature type="compositionally biased region" description="Basic and acidic residues" evidence="11">
    <location>
        <begin position="650"/>
        <end position="668"/>
    </location>
</feature>
<dbReference type="SMART" id="SM01287">
    <property type="entry name" value="Rtt106"/>
    <property type="match status" value="1"/>
</dbReference>
<feature type="domain" description="HMG box" evidence="12">
    <location>
        <begin position="567"/>
        <end position="635"/>
    </location>
</feature>
<dbReference type="PANTHER" id="PTHR45849:SF1">
    <property type="entry name" value="FACT COMPLEX SUBUNIT SSRP1"/>
    <property type="match status" value="1"/>
</dbReference>
<sequence>MQIYEVKCGNKDGGFMGKLEFKDDGAYWEANEMSYTVKIMKADVERAEWCRTGKTGQLRLIQSNGSVTRFEGFEPSESKNLKETCSKLFKVELKTVKVDVQGKNFGKLKLEGEELNFHIDGKKAFDISLSDLSNSQVIPQKDEMVLEFRQTEGLSKRHESLIEMRFYVPPTEGMDEDDADSNKKGVEIFHDRIKEYVSKESGGEKISIFTQVRCRSPKTTFDVSLYLNIFKLHGSSYDFSVKYKHVTKLCKVPSVQGARGTLLILSLDPPLRKGQTMYHHVVLHFPEKDEDDKVPVTLPKNFDWKDIPGKVKDAIQPTMTGKSVDILGSLFQFLALASESKLKLYEKSQFQSNRDEESFAVSACIGASKGYLYFLDKCFVFLESPPQVIMYEQVETIVFDRKDQFTQSTTFDFKIKLDNGKSQDFNNINKSELKNIRGWFRSVCEHMFDGKKMRIEDDDSDEEEELKDAGNDDDDKHIKNRLAAEAGQDDEDDESSSEDEDFEGKSESSSEESSADEEGSSEGESDEDTKKKSKKAPKSKEVKAKKSKKEEKEETSTKRQKKDPNAPKRPKSAWLLFCDAKREDIVKENPDIKFTEVNGKISEIWKNLSSDEKKPFEEEAAKLASKYKEDKAKYDKENPSSSGGAGKKRKGEDEKEGKAKKAKKDPNAPKRGQNAYMLWSQEAREKMRKANPDLPMKAVMQQLGEKWKEIDAEEKKEWEEKAREDKERFKRETEEYKKKGPSLEEFEKAGEEDSGESEDSD</sequence>
<protein>
    <recommendedName>
        <fullName evidence="10">FACT complex subunit SSRP1</fullName>
    </recommendedName>
</protein>
<dbReference type="AlphaFoldDB" id="A0A7S4PAG4"/>
<evidence type="ECO:0000256" key="1">
    <source>
        <dbReference type="ARBA" id="ARBA00010060"/>
    </source>
</evidence>
<dbReference type="InterPro" id="IPR048993">
    <property type="entry name" value="SSRP1-like_PH1"/>
</dbReference>
<feature type="region of interest" description="Disordered" evidence="11">
    <location>
        <begin position="626"/>
        <end position="684"/>
    </location>
</feature>
<dbReference type="SUPFAM" id="SSF47095">
    <property type="entry name" value="HMG-box"/>
    <property type="match status" value="2"/>
</dbReference>
<dbReference type="InterPro" id="IPR035417">
    <property type="entry name" value="SSRP1/POB3_N"/>
</dbReference>
<dbReference type="InterPro" id="IPR038167">
    <property type="entry name" value="SSRP1_sf"/>
</dbReference>
<evidence type="ECO:0000256" key="9">
    <source>
        <dbReference type="PROSITE-ProRule" id="PRU00267"/>
    </source>
</evidence>
<organism evidence="13">
    <name type="scientific">Guillardia theta</name>
    <name type="common">Cryptophyte</name>
    <name type="synonym">Cryptomonas phi</name>
    <dbReference type="NCBI Taxonomy" id="55529"/>
    <lineage>
        <taxon>Eukaryota</taxon>
        <taxon>Cryptophyceae</taxon>
        <taxon>Pyrenomonadales</taxon>
        <taxon>Geminigeraceae</taxon>
        <taxon>Guillardia</taxon>
    </lineage>
</organism>
<dbReference type="SMART" id="SM00398">
    <property type="entry name" value="HMG"/>
    <property type="match status" value="2"/>
</dbReference>
<dbReference type="GO" id="GO:0006260">
    <property type="term" value="P:DNA replication"/>
    <property type="evidence" value="ECO:0007669"/>
    <property type="project" value="UniProtKB-KW"/>
</dbReference>
<dbReference type="PANTHER" id="PTHR45849">
    <property type="entry name" value="FACT COMPLEX SUBUNIT SSRP1"/>
    <property type="match status" value="1"/>
</dbReference>
<dbReference type="GO" id="GO:0003677">
    <property type="term" value="F:DNA binding"/>
    <property type="evidence" value="ECO:0007669"/>
    <property type="project" value="UniProtKB-UniRule"/>
</dbReference>
<dbReference type="GO" id="GO:0031491">
    <property type="term" value="F:nucleosome binding"/>
    <property type="evidence" value="ECO:0007669"/>
    <property type="project" value="TreeGrafter"/>
</dbReference>
<dbReference type="Pfam" id="PF00505">
    <property type="entry name" value="HMG_box"/>
    <property type="match status" value="2"/>
</dbReference>
<dbReference type="Gene3D" id="2.30.29.30">
    <property type="entry name" value="Pleckstrin-homology domain (PH domain)/Phosphotyrosine-binding domain (PTB)"/>
    <property type="match status" value="2"/>
</dbReference>
<evidence type="ECO:0000256" key="7">
    <source>
        <dbReference type="ARBA" id="ARBA00023204"/>
    </source>
</evidence>
<feature type="DNA-binding region" description="HMG box" evidence="9">
    <location>
        <begin position="669"/>
        <end position="737"/>
    </location>
</feature>
<dbReference type="GO" id="GO:0042393">
    <property type="term" value="F:histone binding"/>
    <property type="evidence" value="ECO:0007669"/>
    <property type="project" value="TreeGrafter"/>
</dbReference>
<dbReference type="Pfam" id="PF21103">
    <property type="entry name" value="PH1_SSRP1-like"/>
    <property type="match status" value="1"/>
</dbReference>
<keyword evidence="3 10" id="KW-0235">DNA replication</keyword>
<keyword evidence="8 9" id="KW-0539">Nucleus</keyword>
<dbReference type="Gene3D" id="1.10.30.10">
    <property type="entry name" value="High mobility group box domain"/>
    <property type="match status" value="2"/>
</dbReference>
<keyword evidence="7 10" id="KW-0234">DNA repair</keyword>
<dbReference type="Pfam" id="PF17292">
    <property type="entry name" value="POB3_N"/>
    <property type="match status" value="1"/>
</dbReference>
<feature type="compositionally biased region" description="Basic and acidic residues" evidence="11">
    <location>
        <begin position="713"/>
        <end position="751"/>
    </location>
</feature>
<dbReference type="Pfam" id="PF08512">
    <property type="entry name" value="Rttp106-like_middle"/>
    <property type="match status" value="1"/>
</dbReference>
<keyword evidence="6 10" id="KW-0804">Transcription</keyword>
<feature type="compositionally biased region" description="Basic and acidic residues" evidence="11">
    <location>
        <begin position="467"/>
        <end position="477"/>
    </location>
</feature>
<evidence type="ECO:0000256" key="5">
    <source>
        <dbReference type="ARBA" id="ARBA00023015"/>
    </source>
</evidence>
<feature type="compositionally biased region" description="Acidic residues" evidence="11">
    <location>
        <begin position="752"/>
        <end position="761"/>
    </location>
</feature>
<name>A0A7S4PAG4_GUITH</name>
<feature type="compositionally biased region" description="Acidic residues" evidence="11">
    <location>
        <begin position="487"/>
        <end position="502"/>
    </location>
</feature>
<evidence type="ECO:0000256" key="3">
    <source>
        <dbReference type="ARBA" id="ARBA00022705"/>
    </source>
</evidence>
<comment type="function">
    <text evidence="10">Component of the FACT complex, a general chromatin factor that acts to reorganize nucleosomes. The FACT complex is involved in multiple processes that require DNA as a template such as mRNA elongation, DNA replication and DNA repair. During transcription elongation the FACT complex acts as a histone chaperone that both destabilizes and restores nucleosomal structure. It facilitates the passage of RNA polymerase II and transcription by promoting the dissociation of one histone H2A-H2B dimer from the nucleosome, then subsequently promotes the reestablishment of the nucleosome following the passage of RNA polymerase II.</text>
</comment>
<dbReference type="InterPro" id="IPR000969">
    <property type="entry name" value="SSRP1/POB3"/>
</dbReference>
<dbReference type="GO" id="GO:0006281">
    <property type="term" value="P:DNA repair"/>
    <property type="evidence" value="ECO:0007669"/>
    <property type="project" value="UniProtKB-KW"/>
</dbReference>
<evidence type="ECO:0000259" key="12">
    <source>
        <dbReference type="PROSITE" id="PS50118"/>
    </source>
</evidence>
<evidence type="ECO:0000256" key="11">
    <source>
        <dbReference type="SAM" id="MobiDB-lite"/>
    </source>
</evidence>
<dbReference type="InterPro" id="IPR024954">
    <property type="entry name" value="SSRP1_DD"/>
</dbReference>
<keyword evidence="2 10" id="KW-0158">Chromosome</keyword>
<keyword evidence="5 10" id="KW-0805">Transcription regulation</keyword>
<dbReference type="Gene3D" id="2.30.29.220">
    <property type="entry name" value="Structure-specific recognition protein (SSRP1)"/>
    <property type="match status" value="1"/>
</dbReference>
<dbReference type="FunFam" id="2.30.29.150:FF:000001">
    <property type="entry name" value="Fact complex subunit ssrp1"/>
    <property type="match status" value="1"/>
</dbReference>
<dbReference type="Pfam" id="PF03531">
    <property type="entry name" value="SSrecog"/>
    <property type="match status" value="1"/>
</dbReference>
<feature type="compositionally biased region" description="Acidic residues" evidence="11">
    <location>
        <begin position="456"/>
        <end position="466"/>
    </location>
</feature>
<evidence type="ECO:0000256" key="4">
    <source>
        <dbReference type="ARBA" id="ARBA00022763"/>
    </source>
</evidence>
<dbReference type="GO" id="GO:0035101">
    <property type="term" value="C:FACT complex"/>
    <property type="evidence" value="ECO:0007669"/>
    <property type="project" value="TreeGrafter"/>
</dbReference>
<dbReference type="InterPro" id="IPR013719">
    <property type="entry name" value="RTT106/SPT16-like_middle_dom"/>
</dbReference>
<dbReference type="PROSITE" id="PS50118">
    <property type="entry name" value="HMG_BOX_2"/>
    <property type="match status" value="2"/>
</dbReference>
<reference evidence="13" key="1">
    <citation type="submission" date="2021-01" db="EMBL/GenBank/DDBJ databases">
        <authorList>
            <person name="Corre E."/>
            <person name="Pelletier E."/>
            <person name="Niang G."/>
            <person name="Scheremetjew M."/>
            <person name="Finn R."/>
            <person name="Kale V."/>
            <person name="Holt S."/>
            <person name="Cochrane G."/>
            <person name="Meng A."/>
            <person name="Brown T."/>
            <person name="Cohen L."/>
        </authorList>
    </citation>
    <scope>NUCLEOTIDE SEQUENCE</scope>
    <source>
        <strain evidence="13">CCMP 2712</strain>
    </source>
</reference>
<comment type="subcellular location">
    <subcellularLocation>
        <location evidence="10">Nucleus</location>
    </subcellularLocation>
    <subcellularLocation>
        <location evidence="10">Chromosome</location>
    </subcellularLocation>
</comment>
<comment type="similarity">
    <text evidence="1 10">Belongs to the SSRP1 family.</text>
</comment>
<evidence type="ECO:0000313" key="13">
    <source>
        <dbReference type="EMBL" id="CAE2328689.1"/>
    </source>
</evidence>
<feature type="compositionally biased region" description="Acidic residues" evidence="11">
    <location>
        <begin position="509"/>
        <end position="527"/>
    </location>
</feature>